<organism evidence="1 2">
    <name type="scientific">Caligus rogercresseyi</name>
    <name type="common">Sea louse</name>
    <dbReference type="NCBI Taxonomy" id="217165"/>
    <lineage>
        <taxon>Eukaryota</taxon>
        <taxon>Metazoa</taxon>
        <taxon>Ecdysozoa</taxon>
        <taxon>Arthropoda</taxon>
        <taxon>Crustacea</taxon>
        <taxon>Multicrustacea</taxon>
        <taxon>Hexanauplia</taxon>
        <taxon>Copepoda</taxon>
        <taxon>Siphonostomatoida</taxon>
        <taxon>Caligidae</taxon>
        <taxon>Caligus</taxon>
    </lineage>
</organism>
<dbReference type="AlphaFoldDB" id="A0A7T8HGE0"/>
<dbReference type="Proteomes" id="UP000595437">
    <property type="component" value="Chromosome 6"/>
</dbReference>
<dbReference type="EMBL" id="CP045895">
    <property type="protein sequence ID" value="QQP49506.1"/>
    <property type="molecule type" value="Genomic_DNA"/>
</dbReference>
<gene>
    <name evidence="1" type="ORF">FKW44_010208</name>
</gene>
<reference evidence="2" key="1">
    <citation type="submission" date="2021-01" db="EMBL/GenBank/DDBJ databases">
        <title>Caligus Genome Assembly.</title>
        <authorList>
            <person name="Gallardo-Escarate C."/>
        </authorList>
    </citation>
    <scope>NUCLEOTIDE SEQUENCE [LARGE SCALE GENOMIC DNA]</scope>
</reference>
<evidence type="ECO:0000313" key="1">
    <source>
        <dbReference type="EMBL" id="QQP49506.1"/>
    </source>
</evidence>
<name>A0A7T8HGE0_CALRO</name>
<keyword evidence="2" id="KW-1185">Reference proteome</keyword>
<protein>
    <submittedName>
        <fullName evidence="1">Uncharacterized protein</fullName>
    </submittedName>
</protein>
<proteinExistence type="predicted"/>
<evidence type="ECO:0000313" key="2">
    <source>
        <dbReference type="Proteomes" id="UP000595437"/>
    </source>
</evidence>
<accession>A0A7T8HGE0</accession>
<sequence length="53" mass="5942">MVISGEDPDLTLLLGCERPERPPQPEGGTLLVLQSHSVEIKRIKRKLQKCGKF</sequence>